<dbReference type="PANTHER" id="PTHR44167">
    <property type="entry name" value="OVARIAN-SPECIFIC SERINE/THREONINE-PROTEIN KINASE LOK-RELATED"/>
    <property type="match status" value="1"/>
</dbReference>
<feature type="non-terminal residue" evidence="2">
    <location>
        <position position="1"/>
    </location>
</feature>
<dbReference type="GO" id="GO:0005524">
    <property type="term" value="F:ATP binding"/>
    <property type="evidence" value="ECO:0007669"/>
    <property type="project" value="InterPro"/>
</dbReference>
<dbReference type="EMBL" id="AUZX01000440">
    <property type="protein sequence ID" value="EQD80724.1"/>
    <property type="molecule type" value="Genomic_DNA"/>
</dbReference>
<dbReference type="PROSITE" id="PS50011">
    <property type="entry name" value="PROTEIN_KINASE_DOM"/>
    <property type="match status" value="1"/>
</dbReference>
<accession>T1DHF3</accession>
<dbReference type="PANTHER" id="PTHR44167:SF24">
    <property type="entry name" value="SERINE_THREONINE-PROTEIN KINASE CHK2"/>
    <property type="match status" value="1"/>
</dbReference>
<dbReference type="Gene3D" id="1.10.510.10">
    <property type="entry name" value="Transferase(Phosphotransferase) domain 1"/>
    <property type="match status" value="1"/>
</dbReference>
<feature type="non-terminal residue" evidence="2">
    <location>
        <position position="334"/>
    </location>
</feature>
<dbReference type="Gene3D" id="2.60.40.10">
    <property type="entry name" value="Immunoglobulins"/>
    <property type="match status" value="1"/>
</dbReference>
<feature type="domain" description="Protein kinase" evidence="1">
    <location>
        <begin position="143"/>
        <end position="334"/>
    </location>
</feature>
<reference evidence="2" key="1">
    <citation type="submission" date="2013-08" db="EMBL/GenBank/DDBJ databases">
        <authorList>
            <person name="Mendez C."/>
            <person name="Richter M."/>
            <person name="Ferrer M."/>
            <person name="Sanchez J."/>
        </authorList>
    </citation>
    <scope>NUCLEOTIDE SEQUENCE</scope>
</reference>
<dbReference type="GO" id="GO:0044773">
    <property type="term" value="P:mitotic DNA damage checkpoint signaling"/>
    <property type="evidence" value="ECO:0007669"/>
    <property type="project" value="TreeGrafter"/>
</dbReference>
<reference evidence="2" key="2">
    <citation type="journal article" date="2014" name="ISME J.">
        <title>Microbial stratification in low pH oxic and suboxic macroscopic growths along an acid mine drainage.</title>
        <authorList>
            <person name="Mendez-Garcia C."/>
            <person name="Mesa V."/>
            <person name="Sprenger R.R."/>
            <person name="Richter M."/>
            <person name="Diez M.S."/>
            <person name="Solano J."/>
            <person name="Bargiela R."/>
            <person name="Golyshina O.V."/>
            <person name="Manteca A."/>
            <person name="Ramos J.L."/>
            <person name="Gallego J.R."/>
            <person name="Llorente I."/>
            <person name="Martins Dos Santos V.A."/>
            <person name="Jensen O.N."/>
            <person name="Pelaez A.I."/>
            <person name="Sanchez J."/>
            <person name="Ferrer M."/>
        </authorList>
    </citation>
    <scope>NUCLEOTIDE SEQUENCE</scope>
</reference>
<evidence type="ECO:0000313" key="2">
    <source>
        <dbReference type="EMBL" id="EQD80724.1"/>
    </source>
</evidence>
<dbReference type="Pfam" id="PF00069">
    <property type="entry name" value="Pkinase"/>
    <property type="match status" value="1"/>
</dbReference>
<protein>
    <submittedName>
        <fullName evidence="2">Serine/threonine protein kinase</fullName>
    </submittedName>
</protein>
<dbReference type="InterPro" id="IPR017868">
    <property type="entry name" value="Filamin/ABP280_repeat-like"/>
</dbReference>
<proteinExistence type="predicted"/>
<keyword evidence="2" id="KW-0808">Transferase</keyword>
<dbReference type="InterPro" id="IPR000719">
    <property type="entry name" value="Prot_kinase_dom"/>
</dbReference>
<dbReference type="AlphaFoldDB" id="T1DHF3"/>
<evidence type="ECO:0000259" key="1">
    <source>
        <dbReference type="PROSITE" id="PS50011"/>
    </source>
</evidence>
<dbReference type="GO" id="GO:0004674">
    <property type="term" value="F:protein serine/threonine kinase activity"/>
    <property type="evidence" value="ECO:0007669"/>
    <property type="project" value="UniProtKB-KW"/>
</dbReference>
<gene>
    <name evidence="2" type="ORF">B1A_00590</name>
</gene>
<comment type="caution">
    <text evidence="2">The sequence shown here is derived from an EMBL/GenBank/DDBJ whole genome shotgun (WGS) entry which is preliminary data.</text>
</comment>
<organism evidence="2">
    <name type="scientific">mine drainage metagenome</name>
    <dbReference type="NCBI Taxonomy" id="410659"/>
    <lineage>
        <taxon>unclassified sequences</taxon>
        <taxon>metagenomes</taxon>
        <taxon>ecological metagenomes</taxon>
    </lineage>
</organism>
<keyword evidence="2" id="KW-0723">Serine/threonine-protein kinase</keyword>
<dbReference type="SUPFAM" id="SSF56112">
    <property type="entry name" value="Protein kinase-like (PK-like)"/>
    <property type="match status" value="1"/>
</dbReference>
<dbReference type="GO" id="GO:0005634">
    <property type="term" value="C:nucleus"/>
    <property type="evidence" value="ECO:0007669"/>
    <property type="project" value="TreeGrafter"/>
</dbReference>
<sequence>VGSKVIINVNTLPEKFVKFVEATITDPLQRQKVFKFKKSGKGKFDLKFKPKREGKHTISLYVRGRYNIFKREEIEMNITPMVKINVPSSYGEESFIIDTSKIKKRTWPSSSSYTMALQNPKQNISKDYEFMREGVFEKNPRVRYPTLIYGSGNFGTVFKLILSSKHYAIKCFTRGSADLEVRYMAISQILKNKNFPFFTEFNYMDNAVRVMDKKETYFPVLMMSWVTGENLNQFINKNVKNSKALNKVAQNLLDAVRIMIKSKIAHGDLSGDNILVENDGTVSLIDYDGMFVPQIAQLGASEAGHEAFQHPKRSREFDEKLDYFSTLLIYVTLL</sequence>
<dbReference type="InterPro" id="IPR013783">
    <property type="entry name" value="Ig-like_fold"/>
</dbReference>
<dbReference type="InterPro" id="IPR011009">
    <property type="entry name" value="Kinase-like_dom_sf"/>
</dbReference>
<name>T1DHF3_9ZZZZ</name>
<dbReference type="PROSITE" id="PS50194">
    <property type="entry name" value="FILAMIN_REPEAT"/>
    <property type="match status" value="1"/>
</dbReference>
<keyword evidence="2" id="KW-0418">Kinase</keyword>